<feature type="domain" description="Bin3-type SAM" evidence="8">
    <location>
        <begin position="128"/>
        <end position="348"/>
    </location>
</feature>
<gene>
    <name evidence="9" type="ORF">A3770_08p52400</name>
</gene>
<evidence type="ECO:0000256" key="3">
    <source>
        <dbReference type="ARBA" id="ARBA00022679"/>
    </source>
</evidence>
<dbReference type="PANTHER" id="PTHR12315">
    <property type="entry name" value="BICOID-INTERACTING PROTEIN RELATED"/>
    <property type="match status" value="1"/>
</dbReference>
<name>A0A5B8MTI7_9CHLO</name>
<dbReference type="InterPro" id="IPR039772">
    <property type="entry name" value="Bin3-like"/>
</dbReference>
<keyword evidence="4 5" id="KW-0949">S-adenosyl-L-methionine</keyword>
<keyword evidence="3 6" id="KW-0808">Transferase</keyword>
<dbReference type="GO" id="GO:0008171">
    <property type="term" value="F:O-methyltransferase activity"/>
    <property type="evidence" value="ECO:0007669"/>
    <property type="project" value="UniProtKB-UniRule"/>
</dbReference>
<feature type="region of interest" description="Disordered" evidence="7">
    <location>
        <begin position="1"/>
        <end position="88"/>
    </location>
</feature>
<evidence type="ECO:0000256" key="5">
    <source>
        <dbReference type="PROSITE-ProRule" id="PRU00848"/>
    </source>
</evidence>
<dbReference type="AlphaFoldDB" id="A0A5B8MTI7"/>
<dbReference type="PROSITE" id="PS51515">
    <property type="entry name" value="BIN3_SAM"/>
    <property type="match status" value="1"/>
</dbReference>
<dbReference type="EMBL" id="CP031041">
    <property type="protein sequence ID" value="QDZ22722.1"/>
    <property type="molecule type" value="Genomic_DNA"/>
</dbReference>
<evidence type="ECO:0000313" key="9">
    <source>
        <dbReference type="EMBL" id="QDZ22722.1"/>
    </source>
</evidence>
<dbReference type="GO" id="GO:0008173">
    <property type="term" value="F:RNA methyltransferase activity"/>
    <property type="evidence" value="ECO:0007669"/>
    <property type="project" value="UniProtKB-UniRule"/>
</dbReference>
<dbReference type="InterPro" id="IPR029063">
    <property type="entry name" value="SAM-dependent_MTases_sf"/>
</dbReference>
<dbReference type="Gene3D" id="3.40.50.150">
    <property type="entry name" value="Vaccinia Virus protein VP39"/>
    <property type="match status" value="1"/>
</dbReference>
<dbReference type="Proteomes" id="UP000316726">
    <property type="component" value="Chromosome 8"/>
</dbReference>
<evidence type="ECO:0000259" key="8">
    <source>
        <dbReference type="PROSITE" id="PS51515"/>
    </source>
</evidence>
<dbReference type="GO" id="GO:0017069">
    <property type="term" value="F:snRNA binding"/>
    <property type="evidence" value="ECO:0007669"/>
    <property type="project" value="TreeGrafter"/>
</dbReference>
<dbReference type="GO" id="GO:0032259">
    <property type="term" value="P:methylation"/>
    <property type="evidence" value="ECO:0007669"/>
    <property type="project" value="UniProtKB-KW"/>
</dbReference>
<evidence type="ECO:0000256" key="4">
    <source>
        <dbReference type="ARBA" id="ARBA00022691"/>
    </source>
</evidence>
<proteinExistence type="inferred from homology"/>
<evidence type="ECO:0000256" key="2">
    <source>
        <dbReference type="ARBA" id="ARBA00022603"/>
    </source>
</evidence>
<dbReference type="InterPro" id="IPR010675">
    <property type="entry name" value="Bin3_C"/>
</dbReference>
<protein>
    <recommendedName>
        <fullName evidence="6">RNA methyltransferase</fullName>
        <ecNumber evidence="6">2.1.1.-</ecNumber>
    </recommendedName>
</protein>
<feature type="compositionally biased region" description="Basic residues" evidence="7">
    <location>
        <begin position="69"/>
        <end position="85"/>
    </location>
</feature>
<evidence type="ECO:0000256" key="6">
    <source>
        <dbReference type="RuleBase" id="RU367087"/>
    </source>
</evidence>
<dbReference type="GO" id="GO:0040031">
    <property type="term" value="P:snRNA modification"/>
    <property type="evidence" value="ECO:0007669"/>
    <property type="project" value="TreeGrafter"/>
</dbReference>
<dbReference type="STRING" id="1764295.A0A5B8MTI7"/>
<keyword evidence="10" id="KW-1185">Reference proteome</keyword>
<sequence>MALTASKKRSSDSSSSSWAGATGKVPRSVALNSRGSRGDDDNDDGGGEGPQETRIVRESSSRPGPQRQRGGHRQSSRRRPSKVRRRYDPAYTAAKGGERQYDILHGRYGNYHHYYARRHTSENVFACDPRCMTMKEDWIRGKDCLDLGCNEGPICVELASEYKPRTMVGIDVDAELIRVASRRLEDKKSLVRGEGRHDAEERLRALDNTAFIHTDFMRWNYEERSYDTVMCFSVVKWVHLCYGDKGIRDLFELFSKILRVGGILCLEYQAWNSYKNSKKKGELKQFFSEDCSSKERLFDPSAFEIKPQDFTGLLEREYGFAFLEESDKCTKSKHFKQRPMKMYKRLPDGELAGSHAAV</sequence>
<dbReference type="InterPro" id="IPR024160">
    <property type="entry name" value="BIN3_SAM-bd_dom"/>
</dbReference>
<keyword evidence="2 6" id="KW-0489">Methyltransferase</keyword>
<dbReference type="CDD" id="cd02440">
    <property type="entry name" value="AdoMet_MTases"/>
    <property type="match status" value="1"/>
</dbReference>
<dbReference type="Pfam" id="PF06859">
    <property type="entry name" value="Bin3"/>
    <property type="match status" value="1"/>
</dbReference>
<evidence type="ECO:0000256" key="7">
    <source>
        <dbReference type="SAM" id="MobiDB-lite"/>
    </source>
</evidence>
<dbReference type="OrthoDB" id="10017101at2759"/>
<dbReference type="EC" id="2.1.1.-" evidence="6"/>
<organism evidence="9 10">
    <name type="scientific">Chloropicon primus</name>
    <dbReference type="NCBI Taxonomy" id="1764295"/>
    <lineage>
        <taxon>Eukaryota</taxon>
        <taxon>Viridiplantae</taxon>
        <taxon>Chlorophyta</taxon>
        <taxon>Chloropicophyceae</taxon>
        <taxon>Chloropicales</taxon>
        <taxon>Chloropicaceae</taxon>
        <taxon>Chloropicon</taxon>
    </lineage>
</organism>
<comment type="similarity">
    <text evidence="1 6">Belongs to the methyltransferase superfamily.</text>
</comment>
<evidence type="ECO:0000313" key="10">
    <source>
        <dbReference type="Proteomes" id="UP000316726"/>
    </source>
</evidence>
<dbReference type="SUPFAM" id="SSF53335">
    <property type="entry name" value="S-adenosyl-L-methionine-dependent methyltransferases"/>
    <property type="match status" value="1"/>
</dbReference>
<accession>A0A5B8MTI7</accession>
<evidence type="ECO:0000256" key="1">
    <source>
        <dbReference type="ARBA" id="ARBA00008361"/>
    </source>
</evidence>
<dbReference type="PANTHER" id="PTHR12315:SF0">
    <property type="entry name" value="7SK SNRNA METHYLPHOSPHATE CAPPING ENZYME"/>
    <property type="match status" value="1"/>
</dbReference>
<reference evidence="9 10" key="1">
    <citation type="submission" date="2018-07" db="EMBL/GenBank/DDBJ databases">
        <title>The complete nuclear genome of the prasinophyte Chloropicon primus (CCMP1205).</title>
        <authorList>
            <person name="Pombert J.-F."/>
            <person name="Otis C."/>
            <person name="Turmel M."/>
            <person name="Lemieux C."/>
        </authorList>
    </citation>
    <scope>NUCLEOTIDE SEQUENCE [LARGE SCALE GENOMIC DNA]</scope>
    <source>
        <strain evidence="9 10">CCMP1205</strain>
    </source>
</reference>